<dbReference type="OrthoDB" id="583202at2"/>
<dbReference type="AlphaFoldDB" id="A0A139XC48"/>
<evidence type="ECO:0000256" key="1">
    <source>
        <dbReference type="SAM" id="Phobius"/>
    </source>
</evidence>
<sequence>MSAELIYYVAVGFLAGVAVRHFWKQIKQWVDRMLGLILDSINIAIEVTSDPLVELVKKGFRQIYKQIVVYVKNIYTGEIRPEYREELIPHSQIPDEIKAQLEQKARLKLTQQQLKI</sequence>
<name>A0A139XC48_9CYAN</name>
<comment type="caution">
    <text evidence="2">The sequence shown here is derived from an EMBL/GenBank/DDBJ whole genome shotgun (WGS) entry which is preliminary data.</text>
</comment>
<keyword evidence="3" id="KW-1185">Reference proteome</keyword>
<reference evidence="2 3" key="1">
    <citation type="journal article" date="2013" name="Genome Biol. Evol.">
        <title>Genomes of Stigonematalean cyanobacteria (subsection V) and the evolution of oxygenic photosynthesis from prokaryotes to plastids.</title>
        <authorList>
            <person name="Dagan T."/>
            <person name="Roettger M."/>
            <person name="Stucken K."/>
            <person name="Landan G."/>
            <person name="Koch R."/>
            <person name="Major P."/>
            <person name="Gould S.B."/>
            <person name="Goremykin V.V."/>
            <person name="Rippka R."/>
            <person name="Tandeau de Marsac N."/>
            <person name="Gugger M."/>
            <person name="Lockhart P.J."/>
            <person name="Allen J.F."/>
            <person name="Brune I."/>
            <person name="Maus I."/>
            <person name="Puhler A."/>
            <person name="Martin W.F."/>
        </authorList>
    </citation>
    <scope>NUCLEOTIDE SEQUENCE [LARGE SCALE GENOMIC DNA]</scope>
    <source>
        <strain evidence="2 3">PCC 7110</strain>
    </source>
</reference>
<organism evidence="2 3">
    <name type="scientific">Scytonema hofmannii PCC 7110</name>
    <dbReference type="NCBI Taxonomy" id="128403"/>
    <lineage>
        <taxon>Bacteria</taxon>
        <taxon>Bacillati</taxon>
        <taxon>Cyanobacteriota</taxon>
        <taxon>Cyanophyceae</taxon>
        <taxon>Nostocales</taxon>
        <taxon>Scytonemataceae</taxon>
        <taxon>Scytonema</taxon>
    </lineage>
</organism>
<keyword evidence="1" id="KW-0812">Transmembrane</keyword>
<dbReference type="Proteomes" id="UP000076925">
    <property type="component" value="Unassembled WGS sequence"/>
</dbReference>
<dbReference type="RefSeq" id="WP_017741776.1">
    <property type="nucleotide sequence ID" value="NZ_KQ976354.1"/>
</dbReference>
<keyword evidence="1" id="KW-0472">Membrane</keyword>
<protein>
    <submittedName>
        <fullName evidence="2">Uncharacterized protein</fullName>
    </submittedName>
</protein>
<evidence type="ECO:0000313" key="2">
    <source>
        <dbReference type="EMBL" id="KYC42269.1"/>
    </source>
</evidence>
<keyword evidence="1" id="KW-1133">Transmembrane helix</keyword>
<dbReference type="EMBL" id="ANNX02000020">
    <property type="protein sequence ID" value="KYC42269.1"/>
    <property type="molecule type" value="Genomic_DNA"/>
</dbReference>
<gene>
    <name evidence="2" type="ORF">WA1_20030</name>
</gene>
<accession>A0A139XC48</accession>
<feature type="transmembrane region" description="Helical" evidence="1">
    <location>
        <begin position="6"/>
        <end position="23"/>
    </location>
</feature>
<dbReference type="STRING" id="128403.WA1_20030"/>
<evidence type="ECO:0000313" key="3">
    <source>
        <dbReference type="Proteomes" id="UP000076925"/>
    </source>
</evidence>
<proteinExistence type="predicted"/>